<proteinExistence type="predicted"/>
<evidence type="ECO:0000256" key="1">
    <source>
        <dbReference type="SAM" id="SignalP"/>
    </source>
</evidence>
<dbReference type="CDD" id="cd08662">
    <property type="entry name" value="M13"/>
    <property type="match status" value="1"/>
</dbReference>
<protein>
    <recommendedName>
        <fullName evidence="2">Peptidase M13 N-terminal domain-containing protein</fullName>
    </recommendedName>
</protein>
<organism evidence="3 4">
    <name type="scientific">Linnemannia schmuckeri</name>
    <dbReference type="NCBI Taxonomy" id="64567"/>
    <lineage>
        <taxon>Eukaryota</taxon>
        <taxon>Fungi</taxon>
        <taxon>Fungi incertae sedis</taxon>
        <taxon>Mucoromycota</taxon>
        <taxon>Mortierellomycotina</taxon>
        <taxon>Mortierellomycetes</taxon>
        <taxon>Mortierellales</taxon>
        <taxon>Mortierellaceae</taxon>
        <taxon>Linnemannia</taxon>
    </lineage>
</organism>
<feature type="domain" description="Peptidase M13 N-terminal" evidence="2">
    <location>
        <begin position="61"/>
        <end position="449"/>
    </location>
</feature>
<dbReference type="EMBL" id="JAAAUQ010000103">
    <property type="protein sequence ID" value="KAF9154687.1"/>
    <property type="molecule type" value="Genomic_DNA"/>
</dbReference>
<feature type="chain" id="PRO_5040265062" description="Peptidase M13 N-terminal domain-containing protein" evidence="1">
    <location>
        <begin position="20"/>
        <end position="485"/>
    </location>
</feature>
<evidence type="ECO:0000313" key="4">
    <source>
        <dbReference type="Proteomes" id="UP000748756"/>
    </source>
</evidence>
<dbReference type="AlphaFoldDB" id="A0A9P5S4J1"/>
<accession>A0A9P5S4J1</accession>
<dbReference type="PANTHER" id="PTHR11733">
    <property type="entry name" value="ZINC METALLOPROTEASE FAMILY M13 NEPRILYSIN-RELATED"/>
    <property type="match status" value="1"/>
</dbReference>
<keyword evidence="1" id="KW-0732">Signal</keyword>
<comment type="caution">
    <text evidence="3">The sequence shown here is derived from an EMBL/GenBank/DDBJ whole genome shotgun (WGS) entry which is preliminary data.</text>
</comment>
<evidence type="ECO:0000259" key="2">
    <source>
        <dbReference type="Pfam" id="PF05649"/>
    </source>
</evidence>
<reference evidence="3" key="1">
    <citation type="journal article" date="2020" name="Fungal Divers.">
        <title>Resolving the Mortierellaceae phylogeny through synthesis of multi-gene phylogenetics and phylogenomics.</title>
        <authorList>
            <person name="Vandepol N."/>
            <person name="Liber J."/>
            <person name="Desiro A."/>
            <person name="Na H."/>
            <person name="Kennedy M."/>
            <person name="Barry K."/>
            <person name="Grigoriev I.V."/>
            <person name="Miller A.N."/>
            <person name="O'Donnell K."/>
            <person name="Stajich J.E."/>
            <person name="Bonito G."/>
        </authorList>
    </citation>
    <scope>NUCLEOTIDE SEQUENCE</scope>
    <source>
        <strain evidence="3">NRRL 6426</strain>
    </source>
</reference>
<sequence length="485" mass="53483">MVKSQLLMAIGVALSVVQAGPIDNSNGGNKPTLNNKAICTTSQCVLTASGILNDMDPTADPCQDFNQFACGGMEEKYDIPFDASSIGPSELLQKNNECIIRSIVDVSLGKVPKAAPGDAAAQNNIKKLLDFYASCMDETSTLKVGRKPLVDEVQKIIQSFPASASSANKANLSKALGRILKSRFRLSSLFQLVAEPAMDDPSVKVLAIYEQGLKLDQEDYKSSEIVQMYTDTVAAMFQIVFGEEDVVKRTQPLTNKDVGKKWMDVAKDVVDFETQLAAIRTPQLDLWDLNKANNPRTTLPAGLNYTRLIVASSLPYLTKPDGLLQKTSSKTLQYYFSWFRIQSFGPYLAKPYREPLGAFDNTLSGISGDAKVERWKVCVPAVNINLGQMVGHYYIQEVFKADSRQEVIKIMENVLLSYEKTFPTLSWLDKITRDGAIKKLKVIVQSIGYSTESPDVASSANLDAYYKDYAIDAVDYVGNQIRFSA</sequence>
<dbReference type="SUPFAM" id="SSF55486">
    <property type="entry name" value="Metalloproteases ('zincins'), catalytic domain"/>
    <property type="match status" value="1"/>
</dbReference>
<dbReference type="InterPro" id="IPR000718">
    <property type="entry name" value="Peptidase_M13"/>
</dbReference>
<gene>
    <name evidence="3" type="ORF">BG015_000215</name>
</gene>
<dbReference type="PROSITE" id="PS51885">
    <property type="entry name" value="NEPRILYSIN"/>
    <property type="match status" value="1"/>
</dbReference>
<name>A0A9P5S4J1_9FUNG</name>
<dbReference type="Pfam" id="PF05649">
    <property type="entry name" value="Peptidase_M13_N"/>
    <property type="match status" value="1"/>
</dbReference>
<dbReference type="PANTHER" id="PTHR11733:SF167">
    <property type="entry name" value="FI17812P1-RELATED"/>
    <property type="match status" value="1"/>
</dbReference>
<dbReference type="OrthoDB" id="6475849at2759"/>
<dbReference type="Proteomes" id="UP000748756">
    <property type="component" value="Unassembled WGS sequence"/>
</dbReference>
<dbReference type="InterPro" id="IPR008753">
    <property type="entry name" value="Peptidase_M13_N"/>
</dbReference>
<dbReference type="GO" id="GO:0005886">
    <property type="term" value="C:plasma membrane"/>
    <property type="evidence" value="ECO:0007669"/>
    <property type="project" value="TreeGrafter"/>
</dbReference>
<dbReference type="GO" id="GO:0004222">
    <property type="term" value="F:metalloendopeptidase activity"/>
    <property type="evidence" value="ECO:0007669"/>
    <property type="project" value="InterPro"/>
</dbReference>
<dbReference type="GO" id="GO:0016485">
    <property type="term" value="P:protein processing"/>
    <property type="evidence" value="ECO:0007669"/>
    <property type="project" value="TreeGrafter"/>
</dbReference>
<keyword evidence="4" id="KW-1185">Reference proteome</keyword>
<evidence type="ECO:0000313" key="3">
    <source>
        <dbReference type="EMBL" id="KAF9154687.1"/>
    </source>
</evidence>
<dbReference type="InterPro" id="IPR042089">
    <property type="entry name" value="Peptidase_M13_dom_2"/>
</dbReference>
<feature type="signal peptide" evidence="1">
    <location>
        <begin position="1"/>
        <end position="19"/>
    </location>
</feature>
<dbReference type="Gene3D" id="1.10.1380.10">
    <property type="entry name" value="Neutral endopeptidase , domain2"/>
    <property type="match status" value="1"/>
</dbReference>